<gene>
    <name evidence="5" type="ORF">F7O44_20475</name>
</gene>
<dbReference type="PANTHER" id="PTHR30146:SF153">
    <property type="entry name" value="LACTOSE OPERON REPRESSOR"/>
    <property type="match status" value="1"/>
</dbReference>
<evidence type="ECO:0000259" key="4">
    <source>
        <dbReference type="PROSITE" id="PS50932"/>
    </source>
</evidence>
<dbReference type="Gene3D" id="1.10.260.40">
    <property type="entry name" value="lambda repressor-like DNA-binding domains"/>
    <property type="match status" value="1"/>
</dbReference>
<evidence type="ECO:0000313" key="5">
    <source>
        <dbReference type="EMBL" id="NDL59452.1"/>
    </source>
</evidence>
<dbReference type="InterPro" id="IPR000843">
    <property type="entry name" value="HTH_LacI"/>
</dbReference>
<evidence type="ECO:0000256" key="1">
    <source>
        <dbReference type="ARBA" id="ARBA00023015"/>
    </source>
</evidence>
<sequence>MPHASRPTVTLRDVAAAAGVSVATASRVLGGSSRSVAPEYEERVLAAASALRYTADAAARAMRRVSDSIALVADDLTTPSIGLLVAAMEQEARSSGAFVTVSPTGGTPERQLETIRRLRALRPRALVLTTGRVEAAALGGRLTAELLAYQRDGGRVVIVGDTDTDFDSIRFDNRGSAREMGVYVGATGHRRVAVLAGPAGQAAMTARVEGFVSGLEDTGAGHEQVRIVYSELTRQGGFDAVRELISGARGGVDAVVAANDLLAIGGLGALRAEGISVPRQLSVTGFDDIQLAVDVTPRLTTIGVPLAEAGAEAIRLAVSARSDRVHLVLRGRLIVRDSTVARTSDGSITRL</sequence>
<dbReference type="InterPro" id="IPR046335">
    <property type="entry name" value="LacI/GalR-like_sensor"/>
</dbReference>
<dbReference type="RefSeq" id="WP_162452134.1">
    <property type="nucleotide sequence ID" value="NZ_WLZY01000007.1"/>
</dbReference>
<accession>A0A7K3M933</accession>
<dbReference type="SUPFAM" id="SSF53822">
    <property type="entry name" value="Periplasmic binding protein-like I"/>
    <property type="match status" value="1"/>
</dbReference>
<keyword evidence="3" id="KW-0804">Transcription</keyword>
<name>A0A7K3M933_9ACTN</name>
<protein>
    <submittedName>
        <fullName evidence="5">Substrate-binding domain-containing protein</fullName>
    </submittedName>
</protein>
<dbReference type="SUPFAM" id="SSF47413">
    <property type="entry name" value="lambda repressor-like DNA-binding domains"/>
    <property type="match status" value="1"/>
</dbReference>
<dbReference type="PROSITE" id="PS50932">
    <property type="entry name" value="HTH_LACI_2"/>
    <property type="match status" value="1"/>
</dbReference>
<dbReference type="Pfam" id="PF00356">
    <property type="entry name" value="LacI"/>
    <property type="match status" value="1"/>
</dbReference>
<proteinExistence type="predicted"/>
<evidence type="ECO:0000256" key="3">
    <source>
        <dbReference type="ARBA" id="ARBA00023163"/>
    </source>
</evidence>
<dbReference type="Proteomes" id="UP000460435">
    <property type="component" value="Unassembled WGS sequence"/>
</dbReference>
<keyword evidence="6" id="KW-1185">Reference proteome</keyword>
<dbReference type="PANTHER" id="PTHR30146">
    <property type="entry name" value="LACI-RELATED TRANSCRIPTIONAL REPRESSOR"/>
    <property type="match status" value="1"/>
</dbReference>
<organism evidence="5 6">
    <name type="scientific">Phytoactinopolyspora mesophila</name>
    <dbReference type="NCBI Taxonomy" id="2650750"/>
    <lineage>
        <taxon>Bacteria</taxon>
        <taxon>Bacillati</taxon>
        <taxon>Actinomycetota</taxon>
        <taxon>Actinomycetes</taxon>
        <taxon>Jiangellales</taxon>
        <taxon>Jiangellaceae</taxon>
        <taxon>Phytoactinopolyspora</taxon>
    </lineage>
</organism>
<reference evidence="5 6" key="1">
    <citation type="submission" date="2019-11" db="EMBL/GenBank/DDBJ databases">
        <authorList>
            <person name="Li X.-J."/>
            <person name="Feng X.-M."/>
        </authorList>
    </citation>
    <scope>NUCLEOTIDE SEQUENCE [LARGE SCALE GENOMIC DNA]</scope>
    <source>
        <strain evidence="5 6">XMNu-373</strain>
    </source>
</reference>
<dbReference type="AlphaFoldDB" id="A0A7K3M933"/>
<dbReference type="Gene3D" id="3.40.50.2300">
    <property type="match status" value="2"/>
</dbReference>
<dbReference type="CDD" id="cd06267">
    <property type="entry name" value="PBP1_LacI_sugar_binding-like"/>
    <property type="match status" value="1"/>
</dbReference>
<feature type="domain" description="HTH lacI-type" evidence="4">
    <location>
        <begin position="9"/>
        <end position="64"/>
    </location>
</feature>
<dbReference type="InterPro" id="IPR010982">
    <property type="entry name" value="Lambda_DNA-bd_dom_sf"/>
</dbReference>
<comment type="caution">
    <text evidence="5">The sequence shown here is derived from an EMBL/GenBank/DDBJ whole genome shotgun (WGS) entry which is preliminary data.</text>
</comment>
<dbReference type="GO" id="GO:0003700">
    <property type="term" value="F:DNA-binding transcription factor activity"/>
    <property type="evidence" value="ECO:0007669"/>
    <property type="project" value="TreeGrafter"/>
</dbReference>
<keyword evidence="2" id="KW-0238">DNA-binding</keyword>
<dbReference type="PROSITE" id="PS00356">
    <property type="entry name" value="HTH_LACI_1"/>
    <property type="match status" value="1"/>
</dbReference>
<dbReference type="GO" id="GO:0000976">
    <property type="term" value="F:transcription cis-regulatory region binding"/>
    <property type="evidence" value="ECO:0007669"/>
    <property type="project" value="TreeGrafter"/>
</dbReference>
<evidence type="ECO:0000256" key="2">
    <source>
        <dbReference type="ARBA" id="ARBA00023125"/>
    </source>
</evidence>
<dbReference type="Pfam" id="PF13377">
    <property type="entry name" value="Peripla_BP_3"/>
    <property type="match status" value="1"/>
</dbReference>
<dbReference type="SMART" id="SM00354">
    <property type="entry name" value="HTH_LACI"/>
    <property type="match status" value="1"/>
</dbReference>
<keyword evidence="1" id="KW-0805">Transcription regulation</keyword>
<evidence type="ECO:0000313" key="6">
    <source>
        <dbReference type="Proteomes" id="UP000460435"/>
    </source>
</evidence>
<dbReference type="EMBL" id="WLZY01000007">
    <property type="protein sequence ID" value="NDL59452.1"/>
    <property type="molecule type" value="Genomic_DNA"/>
</dbReference>
<dbReference type="InterPro" id="IPR028082">
    <property type="entry name" value="Peripla_BP_I"/>
</dbReference>